<comment type="caution">
    <text evidence="8">The sequence shown here is derived from an EMBL/GenBank/DDBJ whole genome shotgun (WGS) entry which is preliminary data.</text>
</comment>
<gene>
    <name evidence="8" type="ORF">DLJ53_12635</name>
</gene>
<evidence type="ECO:0000256" key="5">
    <source>
        <dbReference type="ARBA" id="ARBA00033748"/>
    </source>
</evidence>
<dbReference type="OrthoDB" id="9779442at2"/>
<dbReference type="AlphaFoldDB" id="A0A8B2NQP3"/>
<feature type="binding site" evidence="6">
    <location>
        <position position="142"/>
    </location>
    <ligand>
        <name>FMN</name>
        <dbReference type="ChEBI" id="CHEBI:58210"/>
    </ligand>
</feature>
<dbReference type="SUPFAM" id="SSF51679">
    <property type="entry name" value="Bacterial luciferase-like"/>
    <property type="match status" value="1"/>
</dbReference>
<protein>
    <submittedName>
        <fullName evidence="8">Nitrilotriacetate monooxygenase</fullName>
    </submittedName>
</protein>
<dbReference type="Pfam" id="PF00296">
    <property type="entry name" value="Bac_luciferase"/>
    <property type="match status" value="1"/>
</dbReference>
<evidence type="ECO:0000256" key="4">
    <source>
        <dbReference type="ARBA" id="ARBA00023033"/>
    </source>
</evidence>
<dbReference type="InterPro" id="IPR016215">
    <property type="entry name" value="NTA_MOA"/>
</dbReference>
<evidence type="ECO:0000313" key="9">
    <source>
        <dbReference type="Proteomes" id="UP000249590"/>
    </source>
</evidence>
<keyword evidence="3" id="KW-0560">Oxidoreductase</keyword>
<reference evidence="8 9" key="1">
    <citation type="submission" date="2018-05" db="EMBL/GenBank/DDBJ databases">
        <title>Acuticoccus sediminis sp. nov., isolated from deep-sea sediment of Indian Ocean.</title>
        <authorList>
            <person name="Liu X."/>
            <person name="Lai Q."/>
            <person name="Du Y."/>
            <person name="Sun F."/>
            <person name="Zhang X."/>
            <person name="Wang S."/>
            <person name="Shao Z."/>
        </authorList>
    </citation>
    <scope>NUCLEOTIDE SEQUENCE [LARGE SCALE GENOMIC DNA]</scope>
    <source>
        <strain evidence="8 9">PTG4-2</strain>
    </source>
</reference>
<evidence type="ECO:0000313" key="8">
    <source>
        <dbReference type="EMBL" id="RAI02206.1"/>
    </source>
</evidence>
<evidence type="ECO:0000259" key="7">
    <source>
        <dbReference type="Pfam" id="PF00296"/>
    </source>
</evidence>
<dbReference type="Proteomes" id="UP000249590">
    <property type="component" value="Unassembled WGS sequence"/>
</dbReference>
<dbReference type="GO" id="GO:0016705">
    <property type="term" value="F:oxidoreductase activity, acting on paired donors, with incorporation or reduction of molecular oxygen"/>
    <property type="evidence" value="ECO:0007669"/>
    <property type="project" value="InterPro"/>
</dbReference>
<dbReference type="PIRSF" id="PIRSF000337">
    <property type="entry name" value="NTA_MOA"/>
    <property type="match status" value="1"/>
</dbReference>
<name>A0A8B2NQP3_9HYPH</name>
<dbReference type="GO" id="GO:0004497">
    <property type="term" value="F:monooxygenase activity"/>
    <property type="evidence" value="ECO:0007669"/>
    <property type="project" value="UniProtKB-KW"/>
</dbReference>
<dbReference type="PANTHER" id="PTHR30011">
    <property type="entry name" value="ALKANESULFONATE MONOOXYGENASE-RELATED"/>
    <property type="match status" value="1"/>
</dbReference>
<feature type="binding site" evidence="6">
    <location>
        <position position="217"/>
    </location>
    <ligand>
        <name>FMN</name>
        <dbReference type="ChEBI" id="CHEBI:58210"/>
    </ligand>
</feature>
<evidence type="ECO:0000256" key="2">
    <source>
        <dbReference type="ARBA" id="ARBA00022643"/>
    </source>
</evidence>
<feature type="binding site" evidence="6">
    <location>
        <position position="146"/>
    </location>
    <ligand>
        <name>FMN</name>
        <dbReference type="ChEBI" id="CHEBI:58210"/>
    </ligand>
</feature>
<evidence type="ECO:0000256" key="3">
    <source>
        <dbReference type="ARBA" id="ARBA00023002"/>
    </source>
</evidence>
<dbReference type="CDD" id="cd01095">
    <property type="entry name" value="Nitrilotriacetate_monoxgenase"/>
    <property type="match status" value="1"/>
</dbReference>
<sequence>MSERHLHLGLFLLGTGSHIAGWRMPGAVTSFEDVPAVVAIAREAERALFDLIFIGDNLNADPTAHPSYTSRLEPITLLSAVAMTTSHIGLGATASTTYGDPWSLARAFASLDHISGGRAAWNSVTTSNPQAAANFGKIHPDHARRYEMSAEFIEVAKALWDAWAPDAVVRDHATGAYFDPAKIRPIDHDGTFFKVKGPLNITRAPQGRPVILQAGGSEAGQELAARHADVVFTVTQDQGEAIAFYRGLKARLPKHGRTEADLKILPGVMPVVAETEAEARDKLDTLMGFVGARDALGILGERFNHDFSGDDIDGPIPESLGENDAYHAFASAMLGKARRENMRLKDLANLVAAARGHWVLCGSADQVADTLVDWFESGAADGFNVMPPWFMEGFTDFTRLVVPRLQDRGLFRTAYEGTTLRQSLGLQVPPVGGSVETLAGA</sequence>
<keyword evidence="9" id="KW-1185">Reference proteome</keyword>
<dbReference type="PANTHER" id="PTHR30011:SF16">
    <property type="entry name" value="C2H2 FINGER DOMAIN TRANSCRIPTION FACTOR (EUROFUNG)-RELATED"/>
    <property type="match status" value="1"/>
</dbReference>
<dbReference type="RefSeq" id="WP_111345614.1">
    <property type="nucleotide sequence ID" value="NZ_JAIWKD010000002.1"/>
</dbReference>
<feature type="binding site" evidence="6">
    <location>
        <position position="93"/>
    </location>
    <ligand>
        <name>FMN</name>
        <dbReference type="ChEBI" id="CHEBI:58210"/>
    </ligand>
</feature>
<evidence type="ECO:0000256" key="6">
    <source>
        <dbReference type="PIRSR" id="PIRSR000337-1"/>
    </source>
</evidence>
<organism evidence="8 9">
    <name type="scientific">Acuticoccus sediminis</name>
    <dbReference type="NCBI Taxonomy" id="2184697"/>
    <lineage>
        <taxon>Bacteria</taxon>
        <taxon>Pseudomonadati</taxon>
        <taxon>Pseudomonadota</taxon>
        <taxon>Alphaproteobacteria</taxon>
        <taxon>Hyphomicrobiales</taxon>
        <taxon>Amorphaceae</taxon>
        <taxon>Acuticoccus</taxon>
    </lineage>
</organism>
<dbReference type="Gene3D" id="3.20.20.30">
    <property type="entry name" value="Luciferase-like domain"/>
    <property type="match status" value="1"/>
</dbReference>
<dbReference type="NCBIfam" id="TIGR03860">
    <property type="entry name" value="FMN_nitrolo"/>
    <property type="match status" value="1"/>
</dbReference>
<keyword evidence="2 6" id="KW-0288">FMN</keyword>
<accession>A0A8B2NQP3</accession>
<feature type="binding site" evidence="6">
    <location>
        <position position="56"/>
    </location>
    <ligand>
        <name>FMN</name>
        <dbReference type="ChEBI" id="CHEBI:58210"/>
    </ligand>
</feature>
<feature type="domain" description="Luciferase-like" evidence="7">
    <location>
        <begin position="23"/>
        <end position="379"/>
    </location>
</feature>
<evidence type="ECO:0000256" key="1">
    <source>
        <dbReference type="ARBA" id="ARBA00022630"/>
    </source>
</evidence>
<keyword evidence="1 6" id="KW-0285">Flavoprotein</keyword>
<proteinExistence type="inferred from homology"/>
<dbReference type="InterPro" id="IPR011251">
    <property type="entry name" value="Luciferase-like_dom"/>
</dbReference>
<dbReference type="EMBL" id="QHHQ01000002">
    <property type="protein sequence ID" value="RAI02206.1"/>
    <property type="molecule type" value="Genomic_DNA"/>
</dbReference>
<comment type="similarity">
    <text evidence="5">Belongs to the NtaA/SnaA/DszA monooxygenase family.</text>
</comment>
<dbReference type="InterPro" id="IPR036661">
    <property type="entry name" value="Luciferase-like_sf"/>
</dbReference>
<keyword evidence="4 8" id="KW-0503">Monooxygenase</keyword>
<dbReference type="InterPro" id="IPR051260">
    <property type="entry name" value="Diverse_substr_monoxygenases"/>
</dbReference>